<organism evidence="1">
    <name type="scientific">Solanum lycopersicum</name>
    <name type="common">Tomato</name>
    <name type="synonym">Lycopersicon esculentum</name>
    <dbReference type="NCBI Taxonomy" id="4081"/>
    <lineage>
        <taxon>Eukaryota</taxon>
        <taxon>Viridiplantae</taxon>
        <taxon>Streptophyta</taxon>
        <taxon>Embryophyta</taxon>
        <taxon>Tracheophyta</taxon>
        <taxon>Spermatophyta</taxon>
        <taxon>Magnoliopsida</taxon>
        <taxon>eudicotyledons</taxon>
        <taxon>Gunneridae</taxon>
        <taxon>Pentapetalae</taxon>
        <taxon>asterids</taxon>
        <taxon>lamiids</taxon>
        <taxon>Solanales</taxon>
        <taxon>Solanaceae</taxon>
        <taxon>Solanoideae</taxon>
        <taxon>Solaneae</taxon>
        <taxon>Solanum</taxon>
        <taxon>Solanum subgen. Lycopersicon</taxon>
    </lineage>
</organism>
<dbReference type="Gramene" id="Solyc01g017797.1.1">
    <property type="protein sequence ID" value="Solyc01g017797.1.1"/>
    <property type="gene ID" value="Solyc01g017797.1"/>
</dbReference>
<dbReference type="Proteomes" id="UP000004994">
    <property type="component" value="Chromosome 1"/>
</dbReference>
<reference evidence="1" key="2">
    <citation type="submission" date="2019-01" db="UniProtKB">
        <authorList>
            <consortium name="EnsemblPlants"/>
        </authorList>
    </citation>
    <scope>IDENTIFICATION</scope>
    <source>
        <strain evidence="1">cv. Heinz 1706</strain>
    </source>
</reference>
<keyword evidence="2" id="KW-1185">Reference proteome</keyword>
<proteinExistence type="predicted"/>
<dbReference type="EnsemblPlants" id="Solyc01g017797.1.1">
    <property type="protein sequence ID" value="Solyc01g017797.1.1"/>
    <property type="gene ID" value="Solyc01g017797.1"/>
</dbReference>
<dbReference type="InParanoid" id="A0A3Q7EBX0"/>
<reference evidence="1" key="1">
    <citation type="journal article" date="2012" name="Nature">
        <title>The tomato genome sequence provides insights into fleshy fruit evolution.</title>
        <authorList>
            <consortium name="Tomato Genome Consortium"/>
        </authorList>
    </citation>
    <scope>NUCLEOTIDE SEQUENCE [LARGE SCALE GENOMIC DNA]</scope>
    <source>
        <strain evidence="1">cv. Heinz 1706</strain>
    </source>
</reference>
<dbReference type="OMA" id="RIWEDLN"/>
<evidence type="ECO:0008006" key="3">
    <source>
        <dbReference type="Google" id="ProtNLM"/>
    </source>
</evidence>
<accession>A0A3Q7EBX0</accession>
<evidence type="ECO:0000313" key="2">
    <source>
        <dbReference type="Proteomes" id="UP000004994"/>
    </source>
</evidence>
<name>A0A3Q7EBX0_SOLLC</name>
<evidence type="ECO:0000313" key="1">
    <source>
        <dbReference type="EnsemblPlants" id="Solyc01g017797.1.1"/>
    </source>
</evidence>
<sequence>MEDGNSPVRRWKELHIDMTVKILQSFDLLKLISVIPQVCPVWQRWTCKVSILPYVYVDTPSREKLTRILNIYLNLNRGNILTLIFHYNLYVDNNQLNYTAKRELAYIIEKIGRSCKKISELKIMTPCDLLLVSSLVSLPLYMKVLSVRCTELSKPSLG</sequence>
<dbReference type="AlphaFoldDB" id="A0A3Q7EBX0"/>
<protein>
    <recommendedName>
        <fullName evidence="3">F-box domain-containing protein</fullName>
    </recommendedName>
</protein>